<keyword evidence="2" id="KW-1185">Reference proteome</keyword>
<comment type="caution">
    <text evidence="1">The sequence shown here is derived from an EMBL/GenBank/DDBJ whole genome shotgun (WGS) entry which is preliminary data.</text>
</comment>
<dbReference type="Proteomes" id="UP000298216">
    <property type="component" value="Unassembled WGS sequence"/>
</dbReference>
<organism evidence="1 2">
    <name type="scientific">Brevundimonas intermedia</name>
    <dbReference type="NCBI Taxonomy" id="74315"/>
    <lineage>
        <taxon>Bacteria</taxon>
        <taxon>Pseudomonadati</taxon>
        <taxon>Pseudomonadota</taxon>
        <taxon>Alphaproteobacteria</taxon>
        <taxon>Caulobacterales</taxon>
        <taxon>Caulobacteraceae</taxon>
        <taxon>Brevundimonas</taxon>
    </lineage>
</organism>
<dbReference type="RefSeq" id="WP_135193172.1">
    <property type="nucleotide sequence ID" value="NZ_SPVH01000001.1"/>
</dbReference>
<gene>
    <name evidence="1" type="ORF">EGY25_00860</name>
</gene>
<evidence type="ECO:0000313" key="2">
    <source>
        <dbReference type="Proteomes" id="UP000298216"/>
    </source>
</evidence>
<sequence>MIILLIGQLMTTEAEVVDEGRSIGRMSAALQVCADIGYDTRPDRASEIEHDSLGRAIKAGWHWGQWRMAFDDGVEREQADLDLTSERDLPRDEMEIRLPQALVRVKARCRDLAKRHPGVIENLDEGDRRAEAQVAGWLR</sequence>
<dbReference type="EMBL" id="SPVH01000001">
    <property type="protein sequence ID" value="TFW15175.1"/>
    <property type="molecule type" value="Genomic_DNA"/>
</dbReference>
<protein>
    <submittedName>
        <fullName evidence="1">Uncharacterized protein</fullName>
    </submittedName>
</protein>
<dbReference type="AlphaFoldDB" id="A0A4Y9S5Q1"/>
<reference evidence="1 2" key="1">
    <citation type="submission" date="2019-03" db="EMBL/GenBank/DDBJ databases">
        <title>Draft genome of Brevundimonas sp. a heavy metal resistant soil bacteria.</title>
        <authorList>
            <person name="Soto J."/>
        </authorList>
    </citation>
    <scope>NUCLEOTIDE SEQUENCE [LARGE SCALE GENOMIC DNA]</scope>
    <source>
        <strain evidence="1 2">B-10</strain>
    </source>
</reference>
<accession>A0A4Y9S5Q1</accession>
<evidence type="ECO:0000313" key="1">
    <source>
        <dbReference type="EMBL" id="TFW15175.1"/>
    </source>
</evidence>
<name>A0A4Y9S5Q1_9CAUL</name>
<proteinExistence type="predicted"/>